<proteinExistence type="predicted"/>
<feature type="compositionally biased region" description="Low complexity" evidence="1">
    <location>
        <begin position="200"/>
        <end position="215"/>
    </location>
</feature>
<dbReference type="AlphaFoldDB" id="A0A9N9UF31"/>
<evidence type="ECO:0000256" key="1">
    <source>
        <dbReference type="SAM" id="MobiDB-lite"/>
    </source>
</evidence>
<dbReference type="Proteomes" id="UP000754883">
    <property type="component" value="Unassembled WGS sequence"/>
</dbReference>
<feature type="compositionally biased region" description="Low complexity" evidence="1">
    <location>
        <begin position="171"/>
        <end position="184"/>
    </location>
</feature>
<keyword evidence="3" id="KW-1185">Reference proteome</keyword>
<name>A0A9N9UF31_9HYPO</name>
<accession>A0A9N9UF31</accession>
<gene>
    <name evidence="2" type="ORF">CBYS24578_00010661</name>
</gene>
<feature type="region of interest" description="Disordered" evidence="1">
    <location>
        <begin position="116"/>
        <end position="147"/>
    </location>
</feature>
<sequence>MVTFTSPSGPVPAKNSYRKELARLRQSKPLSKVLVHECVKSLLPQEPVYIVAVRYWSSLNQKDQSYLAKALGPDEDFLYIDEHLNLAMERTESGRIDFNFEELVSVGVLKPLNAHTDSNDSMSSNDSANSDDAANSDDSTSGDAAVKEASGEIHSNLYYHHPFQFPPGPPSFHFHPGPPSFQFAPGPPPLGTNLAPPPISWDAAPSPPSSNSDLPEASPDKAPAGGNFFGQKKQAALWKSSSSVSAENPGKTETVAS</sequence>
<evidence type="ECO:0000313" key="2">
    <source>
        <dbReference type="EMBL" id="CAG9988019.1"/>
    </source>
</evidence>
<dbReference type="OrthoDB" id="5152669at2759"/>
<feature type="region of interest" description="Disordered" evidence="1">
    <location>
        <begin position="169"/>
        <end position="257"/>
    </location>
</feature>
<feature type="compositionally biased region" description="Pro residues" evidence="1">
    <location>
        <begin position="185"/>
        <end position="199"/>
    </location>
</feature>
<comment type="caution">
    <text evidence="2">The sequence shown here is derived from an EMBL/GenBank/DDBJ whole genome shotgun (WGS) entry which is preliminary data.</text>
</comment>
<organism evidence="2 3">
    <name type="scientific">Clonostachys byssicola</name>
    <dbReference type="NCBI Taxonomy" id="160290"/>
    <lineage>
        <taxon>Eukaryota</taxon>
        <taxon>Fungi</taxon>
        <taxon>Dikarya</taxon>
        <taxon>Ascomycota</taxon>
        <taxon>Pezizomycotina</taxon>
        <taxon>Sordariomycetes</taxon>
        <taxon>Hypocreomycetidae</taxon>
        <taxon>Hypocreales</taxon>
        <taxon>Bionectriaceae</taxon>
        <taxon>Clonostachys</taxon>
    </lineage>
</organism>
<protein>
    <submittedName>
        <fullName evidence="2">Uncharacterized protein</fullName>
    </submittedName>
</protein>
<reference evidence="2" key="1">
    <citation type="submission" date="2021-10" db="EMBL/GenBank/DDBJ databases">
        <authorList>
            <person name="Piombo E."/>
        </authorList>
    </citation>
    <scope>NUCLEOTIDE SEQUENCE</scope>
</reference>
<dbReference type="EMBL" id="CABFNO020001443">
    <property type="protein sequence ID" value="CAG9988019.1"/>
    <property type="molecule type" value="Genomic_DNA"/>
</dbReference>
<feature type="compositionally biased region" description="Low complexity" evidence="1">
    <location>
        <begin position="119"/>
        <end position="144"/>
    </location>
</feature>
<evidence type="ECO:0000313" key="3">
    <source>
        <dbReference type="Proteomes" id="UP000754883"/>
    </source>
</evidence>